<gene>
    <name evidence="6" type="ORF">S01H4_41394</name>
</gene>
<feature type="non-terminal residue" evidence="6">
    <location>
        <position position="1"/>
    </location>
</feature>
<dbReference type="AlphaFoldDB" id="X1CRV3"/>
<dbReference type="EMBL" id="BART01022634">
    <property type="protein sequence ID" value="GAG98838.1"/>
    <property type="molecule type" value="Genomic_DNA"/>
</dbReference>
<name>X1CRV3_9ZZZZ</name>
<feature type="region of interest" description="Disordered" evidence="4">
    <location>
        <begin position="1"/>
        <end position="37"/>
    </location>
</feature>
<evidence type="ECO:0000256" key="4">
    <source>
        <dbReference type="SAM" id="MobiDB-lite"/>
    </source>
</evidence>
<dbReference type="PANTHER" id="PTHR30332">
    <property type="entry name" value="PROBABLE GENERAL SECRETION PATHWAY PROTEIN D"/>
    <property type="match status" value="1"/>
</dbReference>
<dbReference type="InterPro" id="IPR004846">
    <property type="entry name" value="T2SS/T3SS_dom"/>
</dbReference>
<dbReference type="Pfam" id="PF00263">
    <property type="entry name" value="Secretin"/>
    <property type="match status" value="1"/>
</dbReference>
<dbReference type="InterPro" id="IPR050810">
    <property type="entry name" value="Bact_Secretion_Sys_Channel"/>
</dbReference>
<dbReference type="PRINTS" id="PR00811">
    <property type="entry name" value="BCTERIALGSPD"/>
</dbReference>
<keyword evidence="2" id="KW-0732">Signal</keyword>
<comment type="subcellular location">
    <subcellularLocation>
        <location evidence="1">Membrane</location>
    </subcellularLocation>
</comment>
<sequence>RNSTERTSVTVPDSTSFGVGMDTTVGDSTSTRETTTRTSTPFVAGSYDELTGGSIRFGILNDTLDIDIALNILHEQDFAKLLANPRIMVLDNETATFEIIREIPYTERTTTSAGSDTQTVQFKEVGVKLKVTPHVTRDSMVRLHIQPEFGVRVGSDSPPAVDTRKLDTIALVKDNHTVVLGGLRKNETTQDTWKVPLFGDIPLLGGLFRSETESIEISELVIFITPRIIAQPVLSETERQQLEVTEFSGPKPVSTWIETSKK</sequence>
<evidence type="ECO:0000259" key="5">
    <source>
        <dbReference type="Pfam" id="PF00263"/>
    </source>
</evidence>
<dbReference type="PANTHER" id="PTHR30332:SF24">
    <property type="entry name" value="SECRETIN GSPD-RELATED"/>
    <property type="match status" value="1"/>
</dbReference>
<comment type="caution">
    <text evidence="6">The sequence shown here is derived from an EMBL/GenBank/DDBJ whole genome shotgun (WGS) entry which is preliminary data.</text>
</comment>
<reference evidence="6" key="1">
    <citation type="journal article" date="2014" name="Front. Microbiol.">
        <title>High frequency of phylogenetically diverse reductive dehalogenase-homologous genes in deep subseafloor sedimentary metagenomes.</title>
        <authorList>
            <person name="Kawai M."/>
            <person name="Futagami T."/>
            <person name="Toyoda A."/>
            <person name="Takaki Y."/>
            <person name="Nishi S."/>
            <person name="Hori S."/>
            <person name="Arai W."/>
            <person name="Tsubouchi T."/>
            <person name="Morono Y."/>
            <person name="Uchiyama I."/>
            <person name="Ito T."/>
            <person name="Fujiyama A."/>
            <person name="Inagaki F."/>
            <person name="Takami H."/>
        </authorList>
    </citation>
    <scope>NUCLEOTIDE SEQUENCE</scope>
    <source>
        <strain evidence="6">Expedition CK06-06</strain>
    </source>
</reference>
<evidence type="ECO:0000313" key="6">
    <source>
        <dbReference type="EMBL" id="GAG98838.1"/>
    </source>
</evidence>
<evidence type="ECO:0000256" key="2">
    <source>
        <dbReference type="ARBA" id="ARBA00022729"/>
    </source>
</evidence>
<dbReference type="InterPro" id="IPR001775">
    <property type="entry name" value="GspD/PilQ"/>
</dbReference>
<evidence type="ECO:0000256" key="3">
    <source>
        <dbReference type="ARBA" id="ARBA00023136"/>
    </source>
</evidence>
<protein>
    <recommendedName>
        <fullName evidence="5">Type II/III secretion system secretin-like domain-containing protein</fullName>
    </recommendedName>
</protein>
<organism evidence="6">
    <name type="scientific">marine sediment metagenome</name>
    <dbReference type="NCBI Taxonomy" id="412755"/>
    <lineage>
        <taxon>unclassified sequences</taxon>
        <taxon>metagenomes</taxon>
        <taxon>ecological metagenomes</taxon>
    </lineage>
</organism>
<dbReference type="GO" id="GO:0015627">
    <property type="term" value="C:type II protein secretion system complex"/>
    <property type="evidence" value="ECO:0007669"/>
    <property type="project" value="TreeGrafter"/>
</dbReference>
<accession>X1CRV3</accession>
<keyword evidence="3" id="KW-0472">Membrane</keyword>
<evidence type="ECO:0000256" key="1">
    <source>
        <dbReference type="ARBA" id="ARBA00004370"/>
    </source>
</evidence>
<feature type="domain" description="Type II/III secretion system secretin-like" evidence="5">
    <location>
        <begin position="74"/>
        <end position="229"/>
    </location>
</feature>
<dbReference type="GO" id="GO:0009306">
    <property type="term" value="P:protein secretion"/>
    <property type="evidence" value="ECO:0007669"/>
    <property type="project" value="InterPro"/>
</dbReference>
<feature type="compositionally biased region" description="Polar residues" evidence="4">
    <location>
        <begin position="1"/>
        <end position="17"/>
    </location>
</feature>
<feature type="compositionally biased region" description="Low complexity" evidence="4">
    <location>
        <begin position="23"/>
        <end position="37"/>
    </location>
</feature>
<dbReference type="GO" id="GO:0016020">
    <property type="term" value="C:membrane"/>
    <property type="evidence" value="ECO:0007669"/>
    <property type="project" value="UniProtKB-SubCell"/>
</dbReference>
<proteinExistence type="predicted"/>